<protein>
    <submittedName>
        <fullName evidence="2">Glycosyltransferase involved in cell wall biosynthesis</fullName>
    </submittedName>
</protein>
<dbReference type="Proteomes" id="UP001519344">
    <property type="component" value="Unassembled WGS sequence"/>
</dbReference>
<reference evidence="2 3" key="1">
    <citation type="submission" date="2021-03" db="EMBL/GenBank/DDBJ databases">
        <title>Genomic Encyclopedia of Type Strains, Phase IV (KMG-IV): sequencing the most valuable type-strain genomes for metagenomic binning, comparative biology and taxonomic classification.</title>
        <authorList>
            <person name="Goeker M."/>
        </authorList>
    </citation>
    <scope>NUCLEOTIDE SEQUENCE [LARGE SCALE GENOMIC DNA]</scope>
    <source>
        <strain evidence="2 3">DSM 24950</strain>
    </source>
</reference>
<feature type="domain" description="Glycosyl transferase family 1" evidence="1">
    <location>
        <begin position="179"/>
        <end position="320"/>
    </location>
</feature>
<dbReference type="InterPro" id="IPR001296">
    <property type="entry name" value="Glyco_trans_1"/>
</dbReference>
<proteinExistence type="predicted"/>
<name>A0ABS4I7V4_9BACL</name>
<evidence type="ECO:0000259" key="1">
    <source>
        <dbReference type="Pfam" id="PF00534"/>
    </source>
</evidence>
<dbReference type="Gene3D" id="3.40.50.2000">
    <property type="entry name" value="Glycogen Phosphorylase B"/>
    <property type="match status" value="2"/>
</dbReference>
<evidence type="ECO:0000313" key="2">
    <source>
        <dbReference type="EMBL" id="MBP1967004.1"/>
    </source>
</evidence>
<dbReference type="RefSeq" id="WP_167068140.1">
    <property type="nucleotide sequence ID" value="NZ_JAAOZR010000094.1"/>
</dbReference>
<evidence type="ECO:0000313" key="3">
    <source>
        <dbReference type="Proteomes" id="UP001519344"/>
    </source>
</evidence>
<dbReference type="CDD" id="cd03801">
    <property type="entry name" value="GT4_PimA-like"/>
    <property type="match status" value="1"/>
</dbReference>
<dbReference type="PANTHER" id="PTHR45947">
    <property type="entry name" value="SULFOQUINOVOSYL TRANSFERASE SQD2"/>
    <property type="match status" value="1"/>
</dbReference>
<comment type="caution">
    <text evidence="2">The sequence shown here is derived from an EMBL/GenBank/DDBJ whole genome shotgun (WGS) entry which is preliminary data.</text>
</comment>
<dbReference type="EMBL" id="JAGGKV010000027">
    <property type="protein sequence ID" value="MBP1967004.1"/>
    <property type="molecule type" value="Genomic_DNA"/>
</dbReference>
<dbReference type="Pfam" id="PF00534">
    <property type="entry name" value="Glycos_transf_1"/>
    <property type="match status" value="1"/>
</dbReference>
<organism evidence="2 3">
    <name type="scientific">Paenibacillus aceris</name>
    <dbReference type="NCBI Taxonomy" id="869555"/>
    <lineage>
        <taxon>Bacteria</taxon>
        <taxon>Bacillati</taxon>
        <taxon>Bacillota</taxon>
        <taxon>Bacilli</taxon>
        <taxon>Bacillales</taxon>
        <taxon>Paenibacillaceae</taxon>
        <taxon>Paenibacillus</taxon>
    </lineage>
</organism>
<accession>A0ABS4I7V4</accession>
<dbReference type="InterPro" id="IPR050194">
    <property type="entry name" value="Glycosyltransferase_grp1"/>
</dbReference>
<dbReference type="PANTHER" id="PTHR45947:SF3">
    <property type="entry name" value="SULFOQUINOVOSYL TRANSFERASE SQD2"/>
    <property type="match status" value="1"/>
</dbReference>
<sequence length="346" mass="39818">MKFTFPIITLSMGGAQRMLAELVNGLVERGHDVTILMPRCGIIEYAMKARIIRTRQLDYIDVDEFPQSDFIISNYYTIVSGSQVASEQGKGVHIRLSLCYEPSFLPNNDITFRTYHLTRHLLVLSAWQQQLIALNHGVMGHIVPVGISPSFRNEHVRDRQSRLHISAILRRPEWGHVWHREQDYLLYHLQLIKEQYPDVSINIFTPPYEYSTSPYLQSLKKQYDFRFLQPVDDKAMSRHYSEAHIFVSSSTYDTAQIPGLEAMRCGAALVTTYAGGNMDYCRNGDNCLLSYRYENNLSANIRQLIENPALRKKLAAAGEEEAAKWTWKRSLDKFEDALHAITGKRI</sequence>
<gene>
    <name evidence="2" type="ORF">J2Z65_006265</name>
</gene>
<dbReference type="SUPFAM" id="SSF53756">
    <property type="entry name" value="UDP-Glycosyltransferase/glycogen phosphorylase"/>
    <property type="match status" value="1"/>
</dbReference>
<keyword evidence="3" id="KW-1185">Reference proteome</keyword>